<dbReference type="InterPro" id="IPR016473">
    <property type="entry name" value="dCMP_deaminase"/>
</dbReference>
<evidence type="ECO:0000256" key="4">
    <source>
        <dbReference type="ARBA" id="ARBA00022833"/>
    </source>
</evidence>
<protein>
    <submittedName>
        <fullName evidence="8">tRNA-specific adenosine deaminase</fullName>
        <ecNumber evidence="8">3.5.4.33</ecNumber>
    </submittedName>
</protein>
<keyword evidence="2 6" id="KW-0479">Metal-binding</keyword>
<evidence type="ECO:0000256" key="2">
    <source>
        <dbReference type="ARBA" id="ARBA00022723"/>
    </source>
</evidence>
<dbReference type="InterPro" id="IPR002125">
    <property type="entry name" value="CMP_dCMP_dom"/>
</dbReference>
<dbReference type="Proteomes" id="UP000031726">
    <property type="component" value="Segment"/>
</dbReference>
<organism evidence="8 9">
    <name type="scientific">Achromobacter phage 83-24</name>
    <dbReference type="NCBI Taxonomy" id="1589747"/>
    <lineage>
        <taxon>Viruses</taxon>
        <taxon>Duplodnaviria</taxon>
        <taxon>Heunggongvirae</taxon>
        <taxon>Uroviricota</taxon>
        <taxon>Caudoviricetes</taxon>
        <taxon>Steinhofvirus</taxon>
        <taxon>Steinhofvirus sv8324</taxon>
    </lineage>
</organism>
<keyword evidence="4 6" id="KW-0862">Zinc</keyword>
<evidence type="ECO:0000256" key="1">
    <source>
        <dbReference type="ARBA" id="ARBA00006576"/>
    </source>
</evidence>
<feature type="active site" description="Proton donor" evidence="5">
    <location>
        <position position="89"/>
    </location>
</feature>
<gene>
    <name evidence="8" type="primary">tadA</name>
    <name evidence="8" type="ORF">JWAP_00035</name>
</gene>
<evidence type="ECO:0000256" key="3">
    <source>
        <dbReference type="ARBA" id="ARBA00022801"/>
    </source>
</evidence>
<dbReference type="InterPro" id="IPR015517">
    <property type="entry name" value="dCMP_deaminase-rel"/>
</dbReference>
<dbReference type="PIRSF" id="PIRSF006019">
    <property type="entry name" value="dCMP_deaminase"/>
    <property type="match status" value="1"/>
</dbReference>
<dbReference type="GO" id="GO:0004132">
    <property type="term" value="F:dCMP deaminase activity"/>
    <property type="evidence" value="ECO:0007669"/>
    <property type="project" value="InterPro"/>
</dbReference>
<dbReference type="OrthoDB" id="10605at10239"/>
<dbReference type="EMBL" id="KP202970">
    <property type="protein sequence ID" value="AJD82868.1"/>
    <property type="molecule type" value="Genomic_DNA"/>
</dbReference>
<sequence length="163" mass="18599">MSRVIGALDWGSMNIKPEQTSQYKWDKRFIQMAHLVKGWSKDERKVGAVIVQDRKIIGMGYNGFPSKVLDQPDRYASKDVKRGLIIHAELNAIFDVETKMLLEDATLYATRFPCNECMKALSQVRIGRIVSPPPEVDHPVWGESHKFSLLMMHESGITFTEMS</sequence>
<dbReference type="InterPro" id="IPR016193">
    <property type="entry name" value="Cytidine_deaminase-like"/>
</dbReference>
<feature type="binding site" evidence="6">
    <location>
        <position position="117"/>
    </location>
    <ligand>
        <name>Zn(2+)</name>
        <dbReference type="ChEBI" id="CHEBI:29105"/>
        <note>catalytic</note>
    </ligand>
</feature>
<dbReference type="PANTHER" id="PTHR11086">
    <property type="entry name" value="DEOXYCYTIDYLATE DEAMINASE-RELATED"/>
    <property type="match status" value="1"/>
</dbReference>
<evidence type="ECO:0000313" key="8">
    <source>
        <dbReference type="EMBL" id="AJD82868.1"/>
    </source>
</evidence>
<dbReference type="PROSITE" id="PS51747">
    <property type="entry name" value="CYT_DCMP_DEAMINASES_2"/>
    <property type="match status" value="1"/>
</dbReference>
<proteinExistence type="inferred from homology"/>
<reference evidence="8 9" key="1">
    <citation type="submission" date="2014-11" db="EMBL/GenBank/DDBJ databases">
        <title>Characterization and genome comparisons of three Achromobacter phages of the Siphoviridae family.</title>
        <authorList>
            <person name="Dreiseikelmann B."/>
            <person name="Bunk B."/>
            <person name="Rohde M."/>
            <person name="Wittmann J."/>
        </authorList>
    </citation>
    <scope>NUCLEOTIDE SEQUENCE [LARGE SCALE GENOMIC DNA]</scope>
</reference>
<keyword evidence="3 8" id="KW-0378">Hydrolase</keyword>
<dbReference type="KEGG" id="vg:26628941"/>
<dbReference type="GO" id="GO:0008270">
    <property type="term" value="F:zinc ion binding"/>
    <property type="evidence" value="ECO:0007669"/>
    <property type="project" value="InterPro"/>
</dbReference>
<accession>A0A0B5A1W4</accession>
<dbReference type="PANTHER" id="PTHR11086:SF18">
    <property type="entry name" value="DEOXYCYTIDYLATE DEAMINASE"/>
    <property type="match status" value="1"/>
</dbReference>
<name>A0A0B5A1W4_9CAUD</name>
<dbReference type="GeneID" id="26628941"/>
<dbReference type="EC" id="3.5.4.33" evidence="8"/>
<dbReference type="PROSITE" id="PS00903">
    <property type="entry name" value="CYT_DCMP_DEAMINASES_1"/>
    <property type="match status" value="1"/>
</dbReference>
<evidence type="ECO:0000259" key="7">
    <source>
        <dbReference type="PROSITE" id="PS51747"/>
    </source>
</evidence>
<evidence type="ECO:0000256" key="6">
    <source>
        <dbReference type="PIRSR" id="PIRSR006019-2"/>
    </source>
</evidence>
<comment type="similarity">
    <text evidence="1">Belongs to the cytidine and deoxycytidylate deaminase family.</text>
</comment>
<dbReference type="Gene3D" id="3.40.140.10">
    <property type="entry name" value="Cytidine Deaminase, domain 2"/>
    <property type="match status" value="1"/>
</dbReference>
<evidence type="ECO:0000313" key="9">
    <source>
        <dbReference type="Proteomes" id="UP000031726"/>
    </source>
</evidence>
<dbReference type="GO" id="GO:0006220">
    <property type="term" value="P:pyrimidine nucleotide metabolic process"/>
    <property type="evidence" value="ECO:0007669"/>
    <property type="project" value="InterPro"/>
</dbReference>
<dbReference type="GO" id="GO:0052717">
    <property type="term" value="F:tRNA-specific adenosine-34 deaminase activity"/>
    <property type="evidence" value="ECO:0007669"/>
    <property type="project" value="UniProtKB-EC"/>
</dbReference>
<dbReference type="Pfam" id="PF00383">
    <property type="entry name" value="dCMP_cyt_deam_1"/>
    <property type="match status" value="1"/>
</dbReference>
<evidence type="ECO:0000256" key="5">
    <source>
        <dbReference type="PIRSR" id="PIRSR006019-1"/>
    </source>
</evidence>
<comment type="cofactor">
    <cofactor evidence="6">
        <name>Zn(2+)</name>
        <dbReference type="ChEBI" id="CHEBI:29105"/>
    </cofactor>
</comment>
<dbReference type="SUPFAM" id="SSF53927">
    <property type="entry name" value="Cytidine deaminase-like"/>
    <property type="match status" value="1"/>
</dbReference>
<dbReference type="RefSeq" id="YP_009201769.1">
    <property type="nucleotide sequence ID" value="NC_028834.1"/>
</dbReference>
<feature type="binding site" evidence="6">
    <location>
        <position position="87"/>
    </location>
    <ligand>
        <name>Zn(2+)</name>
        <dbReference type="ChEBI" id="CHEBI:29105"/>
        <note>catalytic</note>
    </ligand>
</feature>
<keyword evidence="9" id="KW-1185">Reference proteome</keyword>
<dbReference type="InterPro" id="IPR016192">
    <property type="entry name" value="APOBEC/CMP_deaminase_Zn-bd"/>
</dbReference>
<feature type="domain" description="CMP/dCMP-type deaminase" evidence="7">
    <location>
        <begin position="24"/>
        <end position="163"/>
    </location>
</feature>
<feature type="binding site" evidence="6">
    <location>
        <position position="114"/>
    </location>
    <ligand>
        <name>Zn(2+)</name>
        <dbReference type="ChEBI" id="CHEBI:29105"/>
        <note>catalytic</note>
    </ligand>
</feature>